<dbReference type="InterPro" id="IPR000531">
    <property type="entry name" value="Beta-barrel_TonB"/>
</dbReference>
<dbReference type="Pfam" id="PF07715">
    <property type="entry name" value="Plug"/>
    <property type="match status" value="1"/>
</dbReference>
<evidence type="ECO:0000256" key="2">
    <source>
        <dbReference type="ARBA" id="ARBA00023136"/>
    </source>
</evidence>
<keyword evidence="9" id="KW-1185">Reference proteome</keyword>
<feature type="domain" description="TonB-dependent receptor-like beta-barrel" evidence="6">
    <location>
        <begin position="279"/>
        <end position="850"/>
    </location>
</feature>
<gene>
    <name evidence="8" type="ORF">SAMN04488509_10133</name>
</gene>
<evidence type="ECO:0000256" key="4">
    <source>
        <dbReference type="RuleBase" id="RU003357"/>
    </source>
</evidence>
<reference evidence="8 9" key="1">
    <citation type="submission" date="2016-10" db="EMBL/GenBank/DDBJ databases">
        <authorList>
            <person name="de Groot N.N."/>
        </authorList>
    </citation>
    <scope>NUCLEOTIDE SEQUENCE [LARGE SCALE GENOMIC DNA]</scope>
    <source>
        <strain evidence="8 9">DSM 16957</strain>
    </source>
</reference>
<dbReference type="InterPro" id="IPR036942">
    <property type="entry name" value="Beta-barrel_TonB_sf"/>
</dbReference>
<dbReference type="GO" id="GO:0009279">
    <property type="term" value="C:cell outer membrane"/>
    <property type="evidence" value="ECO:0007669"/>
    <property type="project" value="UniProtKB-SubCell"/>
</dbReference>
<sequence length="883" mass="97297">MLNLKRNVLSMALASAVAMMAQAAWADAGMAAQQQAEDEEAADKEDAEKLDAIEVVGIRAGIESAIETKQIADSIVEAISAEDIGKLPDVSIADALARLPGVTSQRDRGRSTEINVRGLSGDFATATLNGREQASMGTNRGVEFDQYASETMRQVVVYKTPTASLIGQGLSATIDLQTVRPLDFDDRVIAGNYRRDQYKLEDSKLYGERASFAYIDQNQAKTLGFALGYAYLNSPQQSNSWRAWGYEPNGQLGGVTIQGRTTDLVRKGITAAMEYQPNDSHRGALDVYYSTFDSDTIQRGLEIGLGNCTENCYLADLVSRNGTSSTYRNARPVLRTDQYASEDTLLSVGWNHEYRVNDNWRLTTDLSTSRADRDGRNFESNAGFAPGFAGTTLGVALNPGGWYDMDFGYDFADASQLRLWDPGGWGGDGFDKPYAVEDTINQARVELEQLFNDGAISSIKYGLNHTSRDKDRFASEDALCIQACGDRATLPYPSGASPGFGFFGLPNLPSFDPNGVPYNRFSRFAQNGFARKNFGVEEDITTLYAQANLDSAWGSVPVRGNFGVQVQRADQEGFGLRTFADNAAGDPVSDGDSYTEILPSGNLIFDITEEQKIRLGLARQLARPRIDDMSAGFGFGINQATQRWEAGGGNPKLRPWIANALDVSYERYFGNKGYVSAAWFFKDLKSYVYNQVQAFDFTGLPVPSGAQVPSTNIGTISSPANGEGGLIAGIELAVSVPFDLFWEPLEGFGLQGHYTDTRTSIKPNGPESSEPLPGFSKYTSNVTLYWERFGWGIRASRRHRSEFVGEIQNVFLDRERVLVNREAIVDLQVNYTFMDGPLKDLGFFFQVNNLRDKPFRTNFGSEERPREYVEYGRNALLGVSYKF</sequence>
<dbReference type="CDD" id="cd01347">
    <property type="entry name" value="ligand_gated_channel"/>
    <property type="match status" value="1"/>
</dbReference>
<comment type="subcellular location">
    <subcellularLocation>
        <location evidence="1 4">Cell outer membrane</location>
    </subcellularLocation>
</comment>
<dbReference type="SUPFAM" id="SSF56935">
    <property type="entry name" value="Porins"/>
    <property type="match status" value="1"/>
</dbReference>
<dbReference type="Proteomes" id="UP000199603">
    <property type="component" value="Unassembled WGS sequence"/>
</dbReference>
<dbReference type="PANTHER" id="PTHR40980">
    <property type="entry name" value="PLUG DOMAIN-CONTAINING PROTEIN"/>
    <property type="match status" value="1"/>
</dbReference>
<organism evidence="8 9">
    <name type="scientific">Aquimonas voraii</name>
    <dbReference type="NCBI Taxonomy" id="265719"/>
    <lineage>
        <taxon>Bacteria</taxon>
        <taxon>Pseudomonadati</taxon>
        <taxon>Pseudomonadota</taxon>
        <taxon>Gammaproteobacteria</taxon>
        <taxon>Lysobacterales</taxon>
        <taxon>Lysobacteraceae</taxon>
        <taxon>Aquimonas</taxon>
    </lineage>
</organism>
<accession>A0A1G6RQK7</accession>
<feature type="chain" id="PRO_5011637550" evidence="5">
    <location>
        <begin position="27"/>
        <end position="883"/>
    </location>
</feature>
<dbReference type="RefSeq" id="WP_176763933.1">
    <property type="nucleotide sequence ID" value="NZ_FNAG01000001.1"/>
</dbReference>
<dbReference type="STRING" id="265719.SAMN04488509_10133"/>
<keyword evidence="2 4" id="KW-0472">Membrane</keyword>
<evidence type="ECO:0000313" key="8">
    <source>
        <dbReference type="EMBL" id="SDD06644.1"/>
    </source>
</evidence>
<dbReference type="NCBIfam" id="TIGR01782">
    <property type="entry name" value="TonB-Xanth-Caul"/>
    <property type="match status" value="1"/>
</dbReference>
<evidence type="ECO:0000259" key="6">
    <source>
        <dbReference type="Pfam" id="PF00593"/>
    </source>
</evidence>
<evidence type="ECO:0000256" key="1">
    <source>
        <dbReference type="ARBA" id="ARBA00004442"/>
    </source>
</evidence>
<dbReference type="Pfam" id="PF00593">
    <property type="entry name" value="TonB_dep_Rec_b-barrel"/>
    <property type="match status" value="1"/>
</dbReference>
<feature type="signal peptide" evidence="5">
    <location>
        <begin position="1"/>
        <end position="26"/>
    </location>
</feature>
<keyword evidence="4" id="KW-0798">TonB box</keyword>
<keyword evidence="3" id="KW-0998">Cell outer membrane</keyword>
<comment type="similarity">
    <text evidence="4">Belongs to the TonB-dependent receptor family.</text>
</comment>
<protein>
    <submittedName>
        <fullName evidence="8">Iron complex outermembrane recepter protein</fullName>
    </submittedName>
</protein>
<evidence type="ECO:0000256" key="3">
    <source>
        <dbReference type="ARBA" id="ARBA00023237"/>
    </source>
</evidence>
<keyword evidence="5" id="KW-0732">Signal</keyword>
<name>A0A1G6RQK7_9GAMM</name>
<proteinExistence type="inferred from homology"/>
<dbReference type="InterPro" id="IPR010104">
    <property type="entry name" value="TonB_rcpt_bac"/>
</dbReference>
<dbReference type="Gene3D" id="2.170.130.10">
    <property type="entry name" value="TonB-dependent receptor, plug domain"/>
    <property type="match status" value="1"/>
</dbReference>
<dbReference type="InterPro" id="IPR012910">
    <property type="entry name" value="Plug_dom"/>
</dbReference>
<dbReference type="InterPro" id="IPR037066">
    <property type="entry name" value="Plug_dom_sf"/>
</dbReference>
<dbReference type="AlphaFoldDB" id="A0A1G6RQK7"/>
<evidence type="ECO:0000313" key="9">
    <source>
        <dbReference type="Proteomes" id="UP000199603"/>
    </source>
</evidence>
<evidence type="ECO:0000259" key="7">
    <source>
        <dbReference type="Pfam" id="PF07715"/>
    </source>
</evidence>
<feature type="domain" description="TonB-dependent receptor plug" evidence="7">
    <location>
        <begin position="73"/>
        <end position="169"/>
    </location>
</feature>
<dbReference type="PANTHER" id="PTHR40980:SF3">
    <property type="entry name" value="TONB-DEPENDENT RECEPTOR-LIKE BETA-BARREL DOMAIN-CONTAINING PROTEIN"/>
    <property type="match status" value="1"/>
</dbReference>
<evidence type="ECO:0000256" key="5">
    <source>
        <dbReference type="SAM" id="SignalP"/>
    </source>
</evidence>
<dbReference type="EMBL" id="FNAG01000001">
    <property type="protein sequence ID" value="SDD06644.1"/>
    <property type="molecule type" value="Genomic_DNA"/>
</dbReference>
<dbReference type="Gene3D" id="2.40.170.20">
    <property type="entry name" value="TonB-dependent receptor, beta-barrel domain"/>
    <property type="match status" value="1"/>
</dbReference>